<evidence type="ECO:0000313" key="2">
    <source>
        <dbReference type="Proteomes" id="UP000190888"/>
    </source>
</evidence>
<proteinExistence type="predicted"/>
<accession>A0A1T4QF54</accession>
<gene>
    <name evidence="1" type="ORF">SAMN04488132_10892</name>
</gene>
<dbReference type="AlphaFoldDB" id="A0A1T4QF54"/>
<dbReference type="EMBL" id="FUWH01000008">
    <property type="protein sequence ID" value="SKA02345.1"/>
    <property type="molecule type" value="Genomic_DNA"/>
</dbReference>
<reference evidence="1 2" key="1">
    <citation type="submission" date="2017-02" db="EMBL/GenBank/DDBJ databases">
        <authorList>
            <person name="Peterson S.W."/>
        </authorList>
    </citation>
    <scope>NUCLEOTIDE SEQUENCE [LARGE SCALE GENOMIC DNA]</scope>
    <source>
        <strain evidence="1 2">DSM 22335</strain>
    </source>
</reference>
<dbReference type="STRING" id="413434.SAMN04488132_10892"/>
<dbReference type="RefSeq" id="WP_078832027.1">
    <property type="nucleotide sequence ID" value="NZ_FUWH01000008.1"/>
</dbReference>
<evidence type="ECO:0000313" key="1">
    <source>
        <dbReference type="EMBL" id="SKA02345.1"/>
    </source>
</evidence>
<dbReference type="Proteomes" id="UP000190888">
    <property type="component" value="Unassembled WGS sequence"/>
</dbReference>
<dbReference type="OrthoDB" id="672926at2"/>
<sequence>MLLPEYPEWEMLPHKLSKDEAENPYQVLDELFDYAHLPEMRILLWDWLKTTVSGNYPALDLRERTSMLALYDMVLKTIEAAHILHIRHKAGHN</sequence>
<organism evidence="1 2">
    <name type="scientific">Sediminibacterium ginsengisoli</name>
    <dbReference type="NCBI Taxonomy" id="413434"/>
    <lineage>
        <taxon>Bacteria</taxon>
        <taxon>Pseudomonadati</taxon>
        <taxon>Bacteroidota</taxon>
        <taxon>Chitinophagia</taxon>
        <taxon>Chitinophagales</taxon>
        <taxon>Chitinophagaceae</taxon>
        <taxon>Sediminibacterium</taxon>
    </lineage>
</organism>
<keyword evidence="2" id="KW-1185">Reference proteome</keyword>
<protein>
    <submittedName>
        <fullName evidence="1">Uncharacterized protein</fullName>
    </submittedName>
</protein>
<name>A0A1T4QF54_9BACT</name>